<protein>
    <submittedName>
        <fullName evidence="3">Cytochrome c-type biogenesis protein CcmI</fullName>
    </submittedName>
</protein>
<keyword evidence="2" id="KW-1133">Transmembrane helix</keyword>
<name>A0A0P1E5X0_9RHOB</name>
<gene>
    <name evidence="3" type="ORF">RUM4293_03000</name>
</gene>
<dbReference type="GO" id="GO:0017004">
    <property type="term" value="P:cytochrome complex assembly"/>
    <property type="evidence" value="ECO:0007669"/>
    <property type="project" value="UniProtKB-KW"/>
</dbReference>
<evidence type="ECO:0000256" key="2">
    <source>
        <dbReference type="SAM" id="Phobius"/>
    </source>
</evidence>
<dbReference type="InterPro" id="IPR011990">
    <property type="entry name" value="TPR-like_helical_dom_sf"/>
</dbReference>
<keyword evidence="4" id="KW-1185">Reference proteome</keyword>
<evidence type="ECO:0000313" key="4">
    <source>
        <dbReference type="Proteomes" id="UP000050786"/>
    </source>
</evidence>
<dbReference type="AlphaFoldDB" id="A0A0P1E5X0"/>
<keyword evidence="1" id="KW-0201">Cytochrome c-type biogenesis</keyword>
<keyword evidence="2" id="KW-0472">Membrane</keyword>
<reference evidence="4" key="1">
    <citation type="submission" date="2015-09" db="EMBL/GenBank/DDBJ databases">
        <authorList>
            <person name="Rodrigo-Torres L."/>
            <person name="Arahal D.R."/>
        </authorList>
    </citation>
    <scope>NUCLEOTIDE SEQUENCE [LARGE SCALE GENOMIC DNA]</scope>
    <source>
        <strain evidence="4">CECT 4293</strain>
    </source>
</reference>
<dbReference type="Gene3D" id="1.25.40.10">
    <property type="entry name" value="Tetratricopeptide repeat domain"/>
    <property type="match status" value="1"/>
</dbReference>
<proteinExistence type="predicted"/>
<dbReference type="RefSeq" id="WP_058274066.1">
    <property type="nucleotide sequence ID" value="NZ_CYPS01000043.1"/>
</dbReference>
<dbReference type="SUPFAM" id="SSF48452">
    <property type="entry name" value="TPR-like"/>
    <property type="match status" value="1"/>
</dbReference>
<feature type="transmembrane region" description="Helical" evidence="2">
    <location>
        <begin position="90"/>
        <end position="112"/>
    </location>
</feature>
<sequence length="408" mass="43645">MSFWVLIILTAAVTAVFLGYSILRARDSREPAAAYDLRVYREQLAGVDKDLARGVIGEADAERVRTEISRRILAADAQIQAQSTRLGPPLWASVTAIAAVGLILVGGAAWMYDRMGAAGLPDQPLSLRIDRAETLRAERPSQAEFEATATPAPLPQLEENYAALLEQLRETVEARPDDLQGHVLLAQHEANAGNFSAAYKAQQRVIELSGDAVPADAYSHLAEMMILSAGGYVSPEAEAALREALKRDPRHGPALYYLGQMMVQVGRPDIGYRIWTDALRNAPAGAPWVDAILAQLDELAFRAGVFNAPEVSAPAGPGPSQDDVEAAAALTPEERQEMIRGMVNQLSDRLATEGGAPEDWARLIAALGVLGEGQRAIDIRNEAMAVFAGNADALEIIDAAALQAGIAQ</sequence>
<organism evidence="3 4">
    <name type="scientific">Ruegeria atlantica</name>
    <dbReference type="NCBI Taxonomy" id="81569"/>
    <lineage>
        <taxon>Bacteria</taxon>
        <taxon>Pseudomonadati</taxon>
        <taxon>Pseudomonadota</taxon>
        <taxon>Alphaproteobacteria</taxon>
        <taxon>Rhodobacterales</taxon>
        <taxon>Roseobacteraceae</taxon>
        <taxon>Ruegeria</taxon>
    </lineage>
</organism>
<dbReference type="Proteomes" id="UP000050786">
    <property type="component" value="Unassembled WGS sequence"/>
</dbReference>
<dbReference type="InterPro" id="IPR017560">
    <property type="entry name" value="Cyt_c_biogenesis_CcmI"/>
</dbReference>
<feature type="transmembrane region" description="Helical" evidence="2">
    <location>
        <begin position="6"/>
        <end position="23"/>
    </location>
</feature>
<evidence type="ECO:0000313" key="3">
    <source>
        <dbReference type="EMBL" id="CUH44103.1"/>
    </source>
</evidence>
<dbReference type="EMBL" id="CYPS01000043">
    <property type="protein sequence ID" value="CUH44103.1"/>
    <property type="molecule type" value="Genomic_DNA"/>
</dbReference>
<keyword evidence="2" id="KW-0812">Transmembrane</keyword>
<dbReference type="NCBIfam" id="TIGR03142">
    <property type="entry name" value="cytochro_ccmI"/>
    <property type="match status" value="1"/>
</dbReference>
<accession>A0A0P1E5X0</accession>
<evidence type="ECO:0000256" key="1">
    <source>
        <dbReference type="ARBA" id="ARBA00022748"/>
    </source>
</evidence>